<evidence type="ECO:0000256" key="1">
    <source>
        <dbReference type="SAM" id="MobiDB-lite"/>
    </source>
</evidence>
<proteinExistence type="predicted"/>
<gene>
    <name evidence="2" type="ORF">AB6A40_003165</name>
</gene>
<keyword evidence="3" id="KW-1185">Reference proteome</keyword>
<dbReference type="EMBL" id="JBGFUD010001569">
    <property type="protein sequence ID" value="MFH4976456.1"/>
    <property type="molecule type" value="Genomic_DNA"/>
</dbReference>
<reference evidence="2 3" key="1">
    <citation type="submission" date="2024-08" db="EMBL/GenBank/DDBJ databases">
        <title>Gnathostoma spinigerum genome.</title>
        <authorList>
            <person name="Gonzalez-Bertolin B."/>
            <person name="Monzon S."/>
            <person name="Zaballos A."/>
            <person name="Jimenez P."/>
            <person name="Dekumyoy P."/>
            <person name="Varona S."/>
            <person name="Cuesta I."/>
            <person name="Sumanam S."/>
            <person name="Adisakwattana P."/>
            <person name="Gasser R.B."/>
            <person name="Hernandez-Gonzalez A."/>
            <person name="Young N.D."/>
            <person name="Perteguer M.J."/>
        </authorList>
    </citation>
    <scope>NUCLEOTIDE SEQUENCE [LARGE SCALE GENOMIC DNA]</scope>
    <source>
        <strain evidence="2">AL3</strain>
        <tissue evidence="2">Liver</tissue>
    </source>
</reference>
<dbReference type="AlphaFoldDB" id="A0ABD6EB82"/>
<evidence type="ECO:0000313" key="2">
    <source>
        <dbReference type="EMBL" id="MFH4976456.1"/>
    </source>
</evidence>
<comment type="caution">
    <text evidence="2">The sequence shown here is derived from an EMBL/GenBank/DDBJ whole genome shotgun (WGS) entry which is preliminary data.</text>
</comment>
<protein>
    <submittedName>
        <fullName evidence="2">Uncharacterized protein</fullName>
    </submittedName>
</protein>
<dbReference type="Proteomes" id="UP001608902">
    <property type="component" value="Unassembled WGS sequence"/>
</dbReference>
<evidence type="ECO:0000313" key="3">
    <source>
        <dbReference type="Proteomes" id="UP001608902"/>
    </source>
</evidence>
<name>A0ABD6EB82_9BILA</name>
<sequence>MQGIDVCHVDDTIFDVAFLSSNELVAILQDTNRVLHVFKGLLDVESRIIRVVTPVTSSCISIRKHYSTSVIIDENGPVLISYPVTFRKRSPNDTTDDDAKIELLHLHDYYRMNGVKTITVYPRVKDKIALFCDPFIYRNHVYLFNRFETSVLCIAISGDDRETVRLLNTYPDPCYGIPDSKYANRCSLVLADVVLIYCYQRLDKPDQEPQLWKLELGPMRWHQLQLSLSTHTPSAQVCLQRAALNSVAFLHGECRRRTCQEKAHLYQLSLDQDCVQSANGPTSFLNKLSGIGTLVDKLTDSVKRSISSVDIHFMSPSTSDSANVSSAVPPVPSSINNSARTPPTVRYAARKTARTKVCKPNHRSSSVTCSKRSGVILSECPTQERAHSVISFVCGYQQKWCCCYISGK</sequence>
<organism evidence="2 3">
    <name type="scientific">Gnathostoma spinigerum</name>
    <dbReference type="NCBI Taxonomy" id="75299"/>
    <lineage>
        <taxon>Eukaryota</taxon>
        <taxon>Metazoa</taxon>
        <taxon>Ecdysozoa</taxon>
        <taxon>Nematoda</taxon>
        <taxon>Chromadorea</taxon>
        <taxon>Rhabditida</taxon>
        <taxon>Spirurina</taxon>
        <taxon>Gnathostomatomorpha</taxon>
        <taxon>Gnathostomatoidea</taxon>
        <taxon>Gnathostomatidae</taxon>
        <taxon>Gnathostoma</taxon>
    </lineage>
</organism>
<feature type="compositionally biased region" description="Low complexity" evidence="1">
    <location>
        <begin position="322"/>
        <end position="339"/>
    </location>
</feature>
<feature type="region of interest" description="Disordered" evidence="1">
    <location>
        <begin position="322"/>
        <end position="341"/>
    </location>
</feature>
<accession>A0ABD6EB82</accession>